<accession>A0A6C0DPK6</accession>
<name>A0A6C0DPK6_9ZZZZ</name>
<keyword evidence="1" id="KW-1133">Transmembrane helix</keyword>
<dbReference type="EMBL" id="MN739654">
    <property type="protein sequence ID" value="QHT18264.1"/>
    <property type="molecule type" value="Genomic_DNA"/>
</dbReference>
<keyword evidence="1" id="KW-0812">Transmembrane</keyword>
<proteinExistence type="predicted"/>
<organism evidence="2">
    <name type="scientific">viral metagenome</name>
    <dbReference type="NCBI Taxonomy" id="1070528"/>
    <lineage>
        <taxon>unclassified sequences</taxon>
        <taxon>metagenomes</taxon>
        <taxon>organismal metagenomes</taxon>
    </lineage>
</organism>
<keyword evidence="1" id="KW-0472">Membrane</keyword>
<dbReference type="AlphaFoldDB" id="A0A6C0DPK6"/>
<feature type="transmembrane region" description="Helical" evidence="1">
    <location>
        <begin position="46"/>
        <end position="64"/>
    </location>
</feature>
<evidence type="ECO:0000256" key="1">
    <source>
        <dbReference type="SAM" id="Phobius"/>
    </source>
</evidence>
<sequence length="130" mass="13537">MDSVNSGFWISILVGGSVVAAMSAWQQNASKQQGESLQYRPIVRDFCIGAFLAAIVYMFLPDSIQSGIESVKKQVVGSMSFLQKGGASLPSLPSLSSLSSVLAPAAAGAAAEVPKVLSTDLEIQTGPARF</sequence>
<feature type="transmembrane region" description="Helical" evidence="1">
    <location>
        <begin position="6"/>
        <end position="25"/>
    </location>
</feature>
<protein>
    <submittedName>
        <fullName evidence="2">Uncharacterized protein</fullName>
    </submittedName>
</protein>
<evidence type="ECO:0000313" key="2">
    <source>
        <dbReference type="EMBL" id="QHT18264.1"/>
    </source>
</evidence>
<reference evidence="2" key="1">
    <citation type="journal article" date="2020" name="Nature">
        <title>Giant virus diversity and host interactions through global metagenomics.</title>
        <authorList>
            <person name="Schulz F."/>
            <person name="Roux S."/>
            <person name="Paez-Espino D."/>
            <person name="Jungbluth S."/>
            <person name="Walsh D.A."/>
            <person name="Denef V.J."/>
            <person name="McMahon K.D."/>
            <person name="Konstantinidis K.T."/>
            <person name="Eloe-Fadrosh E.A."/>
            <person name="Kyrpides N.C."/>
            <person name="Woyke T."/>
        </authorList>
    </citation>
    <scope>NUCLEOTIDE SEQUENCE</scope>
    <source>
        <strain evidence="2">GVMAG-M-3300023174-46</strain>
    </source>
</reference>